<comment type="subcellular location">
    <subcellularLocation>
        <location evidence="1">Cell membrane</location>
        <topology evidence="1">Multi-pass membrane protein</topology>
    </subcellularLocation>
</comment>
<evidence type="ECO:0000256" key="6">
    <source>
        <dbReference type="SAM" id="MobiDB-lite"/>
    </source>
</evidence>
<keyword evidence="2" id="KW-1003">Cell membrane</keyword>
<evidence type="ECO:0000256" key="1">
    <source>
        <dbReference type="ARBA" id="ARBA00004651"/>
    </source>
</evidence>
<keyword evidence="5 7" id="KW-0472">Membrane</keyword>
<evidence type="ECO:0000313" key="9">
    <source>
        <dbReference type="EMBL" id="KXZ58864.1"/>
    </source>
</evidence>
<dbReference type="Pfam" id="PF12823">
    <property type="entry name" value="DUF3817"/>
    <property type="match status" value="1"/>
</dbReference>
<feature type="transmembrane region" description="Helical" evidence="7">
    <location>
        <begin position="119"/>
        <end position="139"/>
    </location>
</feature>
<feature type="region of interest" description="Disordered" evidence="6">
    <location>
        <begin position="1"/>
        <end position="20"/>
    </location>
</feature>
<feature type="transmembrane region" description="Helical" evidence="7">
    <location>
        <begin position="86"/>
        <end position="107"/>
    </location>
</feature>
<feature type="domain" description="DUF3817" evidence="8">
    <location>
        <begin position="39"/>
        <end position="141"/>
    </location>
</feature>
<evidence type="ECO:0000256" key="3">
    <source>
        <dbReference type="ARBA" id="ARBA00022692"/>
    </source>
</evidence>
<dbReference type="RefSeq" id="WP_062020397.1">
    <property type="nucleotide sequence ID" value="NZ_JAKRCZ010000016.1"/>
</dbReference>
<protein>
    <recommendedName>
        <fullName evidence="8">DUF3817 domain-containing protein</fullName>
    </recommendedName>
</protein>
<reference evidence="9 10" key="1">
    <citation type="submission" date="2016-01" db="EMBL/GenBank/DDBJ databases">
        <title>Use of Whole Genome Sequencing to ascertain that Brevibacterium massiliense (Roux, Raoult 2009) is a later heterotypic synonym of Brevibacterium ravenspurgense (Mages 2008).</title>
        <authorList>
            <person name="Bernier A.-M."/>
            <person name="Burdz T."/>
            <person name="Huynh C."/>
            <person name="Pachecho A.L."/>
            <person name="Wiebe D."/>
            <person name="Bonner C."/>
            <person name="Bernard K."/>
        </authorList>
    </citation>
    <scope>NUCLEOTIDE SEQUENCE [LARGE SCALE GENOMIC DNA]</scope>
    <source>
        <strain evidence="9 10">CCUG56047</strain>
    </source>
</reference>
<evidence type="ECO:0000256" key="2">
    <source>
        <dbReference type="ARBA" id="ARBA00022475"/>
    </source>
</evidence>
<evidence type="ECO:0000256" key="5">
    <source>
        <dbReference type="ARBA" id="ARBA00023136"/>
    </source>
</evidence>
<dbReference type="NCBIfam" id="TIGR03954">
    <property type="entry name" value="integ_memb_HG"/>
    <property type="match status" value="1"/>
</dbReference>
<proteinExistence type="predicted"/>
<evidence type="ECO:0000259" key="8">
    <source>
        <dbReference type="Pfam" id="PF12823"/>
    </source>
</evidence>
<comment type="caution">
    <text evidence="9">The sequence shown here is derived from an EMBL/GenBank/DDBJ whole genome shotgun (WGS) entry which is preliminary data.</text>
</comment>
<keyword evidence="3 7" id="KW-0812">Transmembrane</keyword>
<keyword evidence="10" id="KW-1185">Reference proteome</keyword>
<dbReference type="InterPro" id="IPR023845">
    <property type="entry name" value="DUF3817_TM"/>
</dbReference>
<dbReference type="Proteomes" id="UP000243589">
    <property type="component" value="Unassembled WGS sequence"/>
</dbReference>
<dbReference type="PATRIC" id="fig|479117.4.peg.736"/>
<dbReference type="PANTHER" id="PTHR40077">
    <property type="entry name" value="MEMBRANE PROTEIN-RELATED"/>
    <property type="match status" value="1"/>
</dbReference>
<gene>
    <name evidence="9" type="ORF">Bravens_00736</name>
</gene>
<dbReference type="GO" id="GO:0005886">
    <property type="term" value="C:plasma membrane"/>
    <property type="evidence" value="ECO:0007669"/>
    <property type="project" value="UniProtKB-SubCell"/>
</dbReference>
<keyword evidence="4 7" id="KW-1133">Transmembrane helix</keyword>
<evidence type="ECO:0000256" key="7">
    <source>
        <dbReference type="SAM" id="Phobius"/>
    </source>
</evidence>
<evidence type="ECO:0000256" key="4">
    <source>
        <dbReference type="ARBA" id="ARBA00022989"/>
    </source>
</evidence>
<dbReference type="AlphaFoldDB" id="A0A150HA48"/>
<dbReference type="PANTHER" id="PTHR40077:SF2">
    <property type="entry name" value="MEMBRANE PROTEIN"/>
    <property type="match status" value="1"/>
</dbReference>
<dbReference type="EMBL" id="LQQC01000008">
    <property type="protein sequence ID" value="KXZ58864.1"/>
    <property type="molecule type" value="Genomic_DNA"/>
</dbReference>
<evidence type="ECO:0000313" key="10">
    <source>
        <dbReference type="Proteomes" id="UP000243589"/>
    </source>
</evidence>
<organism evidence="9 10">
    <name type="scientific">Brevibacterium ravenspurgense</name>
    <dbReference type="NCBI Taxonomy" id="479117"/>
    <lineage>
        <taxon>Bacteria</taxon>
        <taxon>Bacillati</taxon>
        <taxon>Actinomycetota</taxon>
        <taxon>Actinomycetes</taxon>
        <taxon>Micrococcales</taxon>
        <taxon>Brevibacteriaceae</taxon>
        <taxon>Brevibacterium</taxon>
    </lineage>
</organism>
<name>A0A150HA48_9MICO</name>
<feature type="transmembrane region" description="Helical" evidence="7">
    <location>
        <begin position="41"/>
        <end position="66"/>
    </location>
</feature>
<accession>A0A150HA48</accession>
<sequence length="159" mass="17685">MSNDPQHGGDPLDRRPDFNEDDPNAVFTLNRWQSARNALRFYRIMAIITGVMLLILTIEMIFKYLIWGLMMGGNPAEALTFGSFNAAAAVAIAHGWCYVAYLIVCFWLNSQMKWGLKNLLVLALAGVVPVMSFIVEAKIHRRGEKELDDAVVVAPKSAA</sequence>